<protein>
    <recommendedName>
        <fullName evidence="5">Secreted protein</fullName>
    </recommendedName>
</protein>
<comment type="caution">
    <text evidence="3">The sequence shown here is derived from an EMBL/GenBank/DDBJ whole genome shotgun (WGS) entry which is preliminary data.</text>
</comment>
<proteinExistence type="predicted"/>
<accession>A0A150QM39</accession>
<evidence type="ECO:0000256" key="1">
    <source>
        <dbReference type="SAM" id="MobiDB-lite"/>
    </source>
</evidence>
<feature type="region of interest" description="Disordered" evidence="1">
    <location>
        <begin position="19"/>
        <end position="79"/>
    </location>
</feature>
<keyword evidence="2" id="KW-0732">Signal</keyword>
<organism evidence="3 4">
    <name type="scientific">Sorangium cellulosum</name>
    <name type="common">Polyangium cellulosum</name>
    <dbReference type="NCBI Taxonomy" id="56"/>
    <lineage>
        <taxon>Bacteria</taxon>
        <taxon>Pseudomonadati</taxon>
        <taxon>Myxococcota</taxon>
        <taxon>Polyangia</taxon>
        <taxon>Polyangiales</taxon>
        <taxon>Polyangiaceae</taxon>
        <taxon>Sorangium</taxon>
    </lineage>
</organism>
<dbReference type="RefSeq" id="WP_061608730.1">
    <property type="nucleotide sequence ID" value="NZ_JEMA01000507.1"/>
</dbReference>
<dbReference type="PROSITE" id="PS51257">
    <property type="entry name" value="PROKAR_LIPOPROTEIN"/>
    <property type="match status" value="1"/>
</dbReference>
<sequence length="252" mass="26367">MIKQVVVGALAAVMGCAAPTPAPDARPAESAQLPSAGTSPKAAAATATSGAGAAGAASAPPPQDAATPEPLGDGGARTGAETAAADGALQPGSAPPPDAGDAAFSATNKILPPLEGQELTARASALFDAIVKNEPALADPFWFPKEPFIPLKDVKDPGKYWDNLHAAYLNDVKAMHRKRKSWEGARFVGFEVGSRPKWVPPGAEVNKIGYYRSLHGKLKYEIDGRPASIDVHTIISWQGRWYVTHLGDFKKR</sequence>
<name>A0A150QM39_SORCE</name>
<reference evidence="3 4" key="1">
    <citation type="submission" date="2014-02" db="EMBL/GenBank/DDBJ databases">
        <title>The small core and large imbalanced accessory genome model reveals a collaborative survival strategy of Sorangium cellulosum strains in nature.</title>
        <authorList>
            <person name="Han K."/>
            <person name="Peng R."/>
            <person name="Blom J."/>
            <person name="Li Y.-Z."/>
        </authorList>
    </citation>
    <scope>NUCLEOTIDE SEQUENCE [LARGE SCALE GENOMIC DNA]</scope>
    <source>
        <strain evidence="3 4">So0008-312</strain>
    </source>
</reference>
<feature type="compositionally biased region" description="Low complexity" evidence="1">
    <location>
        <begin position="34"/>
        <end position="68"/>
    </location>
</feature>
<evidence type="ECO:0008006" key="5">
    <source>
        <dbReference type="Google" id="ProtNLM"/>
    </source>
</evidence>
<evidence type="ECO:0000313" key="3">
    <source>
        <dbReference type="EMBL" id="KYF69014.1"/>
    </source>
</evidence>
<feature type="chain" id="PRO_5007566878" description="Secreted protein" evidence="2">
    <location>
        <begin position="23"/>
        <end position="252"/>
    </location>
</feature>
<dbReference type="EMBL" id="JEMA01000507">
    <property type="protein sequence ID" value="KYF69014.1"/>
    <property type="molecule type" value="Genomic_DNA"/>
</dbReference>
<dbReference type="AlphaFoldDB" id="A0A150QM39"/>
<evidence type="ECO:0000313" key="4">
    <source>
        <dbReference type="Proteomes" id="UP000075260"/>
    </source>
</evidence>
<gene>
    <name evidence="3" type="ORF">BE15_07720</name>
</gene>
<dbReference type="Proteomes" id="UP000075260">
    <property type="component" value="Unassembled WGS sequence"/>
</dbReference>
<evidence type="ECO:0000256" key="2">
    <source>
        <dbReference type="SAM" id="SignalP"/>
    </source>
</evidence>
<feature type="signal peptide" evidence="2">
    <location>
        <begin position="1"/>
        <end position="22"/>
    </location>
</feature>
<dbReference type="OrthoDB" id="5515984at2"/>